<proteinExistence type="predicted"/>
<organism evidence="1 2">
    <name type="scientific">Methylogaea oryzae</name>
    <dbReference type="NCBI Taxonomy" id="1295382"/>
    <lineage>
        <taxon>Bacteria</taxon>
        <taxon>Pseudomonadati</taxon>
        <taxon>Pseudomonadota</taxon>
        <taxon>Gammaproteobacteria</taxon>
        <taxon>Methylococcales</taxon>
        <taxon>Methylococcaceae</taxon>
        <taxon>Methylogaea</taxon>
    </lineage>
</organism>
<protein>
    <submittedName>
        <fullName evidence="1">Uncharacterized protein</fullName>
    </submittedName>
</protein>
<evidence type="ECO:0000313" key="1">
    <source>
        <dbReference type="EMBL" id="BBL69728.1"/>
    </source>
</evidence>
<name>A0A8D4VKE4_9GAMM</name>
<dbReference type="KEGG" id="moz:MoryE10_03340"/>
<evidence type="ECO:0000313" key="2">
    <source>
        <dbReference type="Proteomes" id="UP000824988"/>
    </source>
</evidence>
<dbReference type="EMBL" id="AP019782">
    <property type="protein sequence ID" value="BBL69728.1"/>
    <property type="molecule type" value="Genomic_DNA"/>
</dbReference>
<dbReference type="RefSeq" id="WP_221048023.1">
    <property type="nucleotide sequence ID" value="NZ_AP019782.1"/>
</dbReference>
<accession>A0A8D4VKE4</accession>
<dbReference type="AlphaFoldDB" id="A0A8D4VKE4"/>
<dbReference type="Proteomes" id="UP000824988">
    <property type="component" value="Chromosome"/>
</dbReference>
<sequence>MNDRAEAVFWIVWNPEGRNPRFRHTTEPSAIGEAERLAREHPGQMFIVLEAKAARLVDDMIRTTFDDLNIPF</sequence>
<reference evidence="1" key="1">
    <citation type="submission" date="2019-06" db="EMBL/GenBank/DDBJ databases">
        <title>Complete genome sequence of Methylogaea oryzae strain JCM16910.</title>
        <authorList>
            <person name="Asakawa S."/>
        </authorList>
    </citation>
    <scope>NUCLEOTIDE SEQUENCE</scope>
    <source>
        <strain evidence="1">E10</strain>
    </source>
</reference>
<keyword evidence="2" id="KW-1185">Reference proteome</keyword>
<gene>
    <name evidence="1" type="ORF">MoryE10_03340</name>
</gene>